<evidence type="ECO:0000259" key="4">
    <source>
        <dbReference type="PROSITE" id="PS51371"/>
    </source>
</evidence>
<dbReference type="SUPFAM" id="SSF54631">
    <property type="entry name" value="CBS-domain pair"/>
    <property type="match status" value="1"/>
</dbReference>
<dbReference type="SUPFAM" id="SSF57802">
    <property type="entry name" value="Rubredoxin-like"/>
    <property type="match status" value="1"/>
</dbReference>
<dbReference type="CDD" id="cd04586">
    <property type="entry name" value="CBS_pair_BON_assoc"/>
    <property type="match status" value="1"/>
</dbReference>
<dbReference type="InterPro" id="IPR046342">
    <property type="entry name" value="CBS_dom_sf"/>
</dbReference>
<dbReference type="InterPro" id="IPR051257">
    <property type="entry name" value="Diverse_CBS-Domain"/>
</dbReference>
<dbReference type="Gene3D" id="3.10.580.10">
    <property type="entry name" value="CBS-domain"/>
    <property type="match status" value="2"/>
</dbReference>
<evidence type="ECO:0000313" key="5">
    <source>
        <dbReference type="EMBL" id="SDQ78519.1"/>
    </source>
</evidence>
<dbReference type="Pfam" id="PF21349">
    <property type="entry name" value="RUBY_RBDX"/>
    <property type="match status" value="1"/>
</dbReference>
<dbReference type="Proteomes" id="UP000181917">
    <property type="component" value="Unassembled WGS sequence"/>
</dbReference>
<dbReference type="EMBL" id="FNKH01000002">
    <property type="protein sequence ID" value="SDQ78519.1"/>
    <property type="molecule type" value="Genomic_DNA"/>
</dbReference>
<evidence type="ECO:0000313" key="6">
    <source>
        <dbReference type="Proteomes" id="UP000181917"/>
    </source>
</evidence>
<dbReference type="RefSeq" id="WP_211482302.1">
    <property type="nucleotide sequence ID" value="NZ_CP018863.1"/>
</dbReference>
<keyword evidence="2 3" id="KW-0129">CBS domain</keyword>
<dbReference type="STRING" id="37928.SAMN04489742_2553"/>
<dbReference type="SMART" id="SM00116">
    <property type="entry name" value="CBS"/>
    <property type="match status" value="2"/>
</dbReference>
<accession>A0A1H1DQG4</accession>
<organism evidence="5 6">
    <name type="scientific">Crystallibacter crystallopoietes</name>
    <dbReference type="NCBI Taxonomy" id="37928"/>
    <lineage>
        <taxon>Bacteria</taxon>
        <taxon>Bacillati</taxon>
        <taxon>Actinomycetota</taxon>
        <taxon>Actinomycetes</taxon>
        <taxon>Micrococcales</taxon>
        <taxon>Micrococcaceae</taxon>
        <taxon>Crystallibacter</taxon>
    </lineage>
</organism>
<dbReference type="PROSITE" id="PS51371">
    <property type="entry name" value="CBS"/>
    <property type="match status" value="2"/>
</dbReference>
<dbReference type="InterPro" id="IPR000644">
    <property type="entry name" value="CBS_dom"/>
</dbReference>
<reference evidence="5 6" key="1">
    <citation type="submission" date="2016-10" db="EMBL/GenBank/DDBJ databases">
        <authorList>
            <person name="de Groot N.N."/>
        </authorList>
    </citation>
    <scope>NUCLEOTIDE SEQUENCE [LARGE SCALE GENOMIC DNA]</scope>
    <source>
        <strain evidence="5 6">DSM 20117</strain>
    </source>
</reference>
<sequence>MDSHAPVTARDIMTTPVISVVAETLIEDVVQLLGQHRISAVPVVDDEQHVVGLVSEYDLLATPGVTAAQVMTSSVISVTTDTAISEIRQLLVNQWIVRVPVLENGRLVGIVSRADIVALLATEWVCGACGEPVRGEHPPKACPKCGADSERFVLHEQPPGP</sequence>
<protein>
    <submittedName>
        <fullName evidence="5">CBS domain-containing protein</fullName>
    </submittedName>
</protein>
<evidence type="ECO:0000256" key="3">
    <source>
        <dbReference type="PROSITE-ProRule" id="PRU00703"/>
    </source>
</evidence>
<dbReference type="Gene3D" id="2.20.28.10">
    <property type="match status" value="1"/>
</dbReference>
<proteinExistence type="predicted"/>
<dbReference type="InterPro" id="IPR048574">
    <property type="entry name" value="RUBY_RBDX"/>
</dbReference>
<keyword evidence="6" id="KW-1185">Reference proteome</keyword>
<feature type="domain" description="CBS" evidence="4">
    <location>
        <begin position="71"/>
        <end position="126"/>
    </location>
</feature>
<comment type="cofactor">
    <cofactor evidence="1">
        <name>Fe(3+)</name>
        <dbReference type="ChEBI" id="CHEBI:29034"/>
    </cofactor>
</comment>
<evidence type="ECO:0000256" key="1">
    <source>
        <dbReference type="ARBA" id="ARBA00001965"/>
    </source>
</evidence>
<feature type="domain" description="CBS" evidence="4">
    <location>
        <begin position="13"/>
        <end position="70"/>
    </location>
</feature>
<dbReference type="PANTHER" id="PTHR43080:SF26">
    <property type="entry name" value="REGULATORY PROTEIN"/>
    <property type="match status" value="1"/>
</dbReference>
<dbReference type="AlphaFoldDB" id="A0A1H1DQG4"/>
<evidence type="ECO:0000256" key="2">
    <source>
        <dbReference type="ARBA" id="ARBA00023122"/>
    </source>
</evidence>
<dbReference type="PANTHER" id="PTHR43080">
    <property type="entry name" value="CBS DOMAIN-CONTAINING PROTEIN CBSX3, MITOCHONDRIAL"/>
    <property type="match status" value="1"/>
</dbReference>
<dbReference type="Pfam" id="PF00571">
    <property type="entry name" value="CBS"/>
    <property type="match status" value="2"/>
</dbReference>
<name>A0A1H1DQG4_9MICC</name>
<gene>
    <name evidence="5" type="ORF">SAMN04489742_2553</name>
</gene>